<dbReference type="InterPro" id="IPR014830">
    <property type="entry name" value="Glycolipid_transfer_prot_dom"/>
</dbReference>
<dbReference type="Pfam" id="PF08718">
    <property type="entry name" value="GLTP"/>
    <property type="match status" value="1"/>
</dbReference>
<sequence length="307" mass="34128">MRGDWTPFPHRRLIHLLLPSLLVLALVLYLTTLVRPISRPETWKEVPVIVDPCAGAVVNCPQSDGDQGKQEKLDGRPGQSMAGGHLGRCSGGDFLLERMTSAFLACVPFPGDQDILLESYVEGWAQLLKFLNALGTLFGFISDEVVSKMEILQQHRGRDDGDGSHQEYVSLKSMVHHELSREMVDFKGTSRDGLPSGCRTLLRLHRALLWLHLFLDKLGRSSEHESSSTLCGEAYSLTLAHHHGWLVRNTASLAFLALPSRGRLFELFCPGDTGQAVRELQGAVAAIKQVTDITEKVYEQHRMLDLP</sequence>
<dbReference type="GO" id="GO:0032691">
    <property type="term" value="P:negative regulation of interleukin-1 beta production"/>
    <property type="evidence" value="ECO:0007669"/>
    <property type="project" value="UniProtKB-ARBA"/>
</dbReference>
<accession>V9L2D6</accession>
<dbReference type="PANTHER" id="PTHR10219:SF19">
    <property type="entry name" value="GLYCOLIPID TRANSFER PROTEIN DOMAIN-CONTAINING PROTEIN 2"/>
    <property type="match status" value="1"/>
</dbReference>
<proteinExistence type="evidence at transcript level"/>
<comment type="similarity">
    <text evidence="1">Belongs to the GLTP family.</text>
</comment>
<dbReference type="Gene3D" id="1.10.3520.10">
    <property type="entry name" value="Glycolipid transfer protein"/>
    <property type="match status" value="1"/>
</dbReference>
<dbReference type="GO" id="GO:0005829">
    <property type="term" value="C:cytosol"/>
    <property type="evidence" value="ECO:0007669"/>
    <property type="project" value="TreeGrafter"/>
</dbReference>
<dbReference type="GO" id="GO:1902387">
    <property type="term" value="F:ceramide 1-phosphate binding"/>
    <property type="evidence" value="ECO:0007669"/>
    <property type="project" value="TreeGrafter"/>
</dbReference>
<dbReference type="AlphaFoldDB" id="V9L2D6"/>
<organism evidence="5">
    <name type="scientific">Callorhinchus milii</name>
    <name type="common">Ghost shark</name>
    <dbReference type="NCBI Taxonomy" id="7868"/>
    <lineage>
        <taxon>Eukaryota</taxon>
        <taxon>Metazoa</taxon>
        <taxon>Chordata</taxon>
        <taxon>Craniata</taxon>
        <taxon>Vertebrata</taxon>
        <taxon>Chondrichthyes</taxon>
        <taxon>Holocephali</taxon>
        <taxon>Chimaeriformes</taxon>
        <taxon>Callorhinchidae</taxon>
        <taxon>Callorhinchus</taxon>
    </lineage>
</organism>
<feature type="region of interest" description="Disordered" evidence="2">
    <location>
        <begin position="61"/>
        <end position="84"/>
    </location>
</feature>
<feature type="domain" description="Glycolipid transfer protein" evidence="4">
    <location>
        <begin position="115"/>
        <end position="269"/>
    </location>
</feature>
<evidence type="ECO:0000256" key="1">
    <source>
        <dbReference type="ARBA" id="ARBA00007148"/>
    </source>
</evidence>
<keyword evidence="3" id="KW-0812">Transmembrane</keyword>
<dbReference type="FunFam" id="1.10.3520.10:FF:000002">
    <property type="entry name" value="Ceramide-1-phosphate transfer protein"/>
    <property type="match status" value="1"/>
</dbReference>
<dbReference type="PANTHER" id="PTHR10219">
    <property type="entry name" value="GLYCOLIPID TRANSFER PROTEIN-RELATED"/>
    <property type="match status" value="1"/>
</dbReference>
<evidence type="ECO:0000256" key="3">
    <source>
        <dbReference type="SAM" id="Phobius"/>
    </source>
</evidence>
<feature type="transmembrane region" description="Helical" evidence="3">
    <location>
        <begin position="12"/>
        <end position="34"/>
    </location>
</feature>
<feature type="compositionally biased region" description="Basic and acidic residues" evidence="2">
    <location>
        <begin position="66"/>
        <end position="75"/>
    </location>
</feature>
<dbReference type="SUPFAM" id="SSF110004">
    <property type="entry name" value="Glycolipid transfer protein, GLTP"/>
    <property type="match status" value="1"/>
</dbReference>
<reference evidence="5" key="1">
    <citation type="journal article" date="2014" name="Nature">
        <title>Elephant shark genome provides unique insights into gnathostome evolution.</title>
        <authorList>
            <consortium name="International Elephant Shark Genome Sequencing Consortium"/>
            <person name="Venkatesh B."/>
            <person name="Lee A.P."/>
            <person name="Ravi V."/>
            <person name="Maurya A.K."/>
            <person name="Lian M.M."/>
            <person name="Swann J.B."/>
            <person name="Ohta Y."/>
            <person name="Flajnik M.F."/>
            <person name="Sutoh Y."/>
            <person name="Kasahara M."/>
            <person name="Hoon S."/>
            <person name="Gangu V."/>
            <person name="Roy S.W."/>
            <person name="Irimia M."/>
            <person name="Korzh V."/>
            <person name="Kondrychyn I."/>
            <person name="Lim Z.W."/>
            <person name="Tay B.H."/>
            <person name="Tohari S."/>
            <person name="Kong K.W."/>
            <person name="Ho S."/>
            <person name="Lorente-Galdos B."/>
            <person name="Quilez J."/>
            <person name="Marques-Bonet T."/>
            <person name="Raney B.J."/>
            <person name="Ingham P.W."/>
            <person name="Tay A."/>
            <person name="Hillier L.W."/>
            <person name="Minx P."/>
            <person name="Boehm T."/>
            <person name="Wilson R.K."/>
            <person name="Brenner S."/>
            <person name="Warren W.C."/>
        </authorList>
    </citation>
    <scope>NUCLEOTIDE SEQUENCE</scope>
    <source>
        <tissue evidence="5">Liver</tissue>
    </source>
</reference>
<dbReference type="GO" id="GO:0016020">
    <property type="term" value="C:membrane"/>
    <property type="evidence" value="ECO:0007669"/>
    <property type="project" value="TreeGrafter"/>
</dbReference>
<evidence type="ECO:0000313" key="5">
    <source>
        <dbReference type="EMBL" id="AFP05491.1"/>
    </source>
</evidence>
<dbReference type="InterPro" id="IPR036497">
    <property type="entry name" value="GLTP_sf"/>
</dbReference>
<keyword evidence="3" id="KW-0472">Membrane</keyword>
<dbReference type="GO" id="GO:1902388">
    <property type="term" value="F:ceramide 1-phosphate transfer activity"/>
    <property type="evidence" value="ECO:0007669"/>
    <property type="project" value="TreeGrafter"/>
</dbReference>
<evidence type="ECO:0000259" key="4">
    <source>
        <dbReference type="Pfam" id="PF08718"/>
    </source>
</evidence>
<protein>
    <submittedName>
        <fullName evidence="5">Glycolipid transfer protein domain-containing protein 1-like protein</fullName>
    </submittedName>
</protein>
<dbReference type="EMBL" id="JW872973">
    <property type="protein sequence ID" value="AFP05491.1"/>
    <property type="molecule type" value="mRNA"/>
</dbReference>
<keyword evidence="3" id="KW-1133">Transmembrane helix</keyword>
<evidence type="ECO:0000256" key="2">
    <source>
        <dbReference type="SAM" id="MobiDB-lite"/>
    </source>
</evidence>
<name>V9L2D6_CALMI</name>